<feature type="binding site" evidence="3">
    <location>
        <position position="66"/>
    </location>
    <ligand>
        <name>Ni(2+)</name>
        <dbReference type="ChEBI" id="CHEBI:49786"/>
    </ligand>
</feature>
<dbReference type="InterPro" id="IPR018194">
    <property type="entry name" value="Ni-dep_hyd_lsu_Ni_BS"/>
</dbReference>
<dbReference type="PANTHER" id="PTHR43600:SF1">
    <property type="entry name" value="COENZYME F420 HYDROGENASE SUBUNIT ALPHA"/>
    <property type="match status" value="1"/>
</dbReference>
<protein>
    <recommendedName>
        <fullName evidence="2">Coenzyme F420 hydrogenase subunit alpha</fullName>
        <ecNumber evidence="2">1.12.98.1</ecNumber>
    </recommendedName>
</protein>
<dbReference type="PANTHER" id="PTHR43600">
    <property type="entry name" value="COENZYME F420 HYDROGENASE, SUBUNIT ALPHA"/>
    <property type="match status" value="1"/>
</dbReference>
<evidence type="ECO:0000256" key="3">
    <source>
        <dbReference type="PIRSR" id="PIRSR601501-1"/>
    </source>
</evidence>
<keyword evidence="3" id="KW-0408">Iron</keyword>
<organism evidence="5 6">
    <name type="scientific">Methanosarcina siciliae C2J</name>
    <dbReference type="NCBI Taxonomy" id="1434118"/>
    <lineage>
        <taxon>Archaea</taxon>
        <taxon>Methanobacteriati</taxon>
        <taxon>Methanobacteriota</taxon>
        <taxon>Stenosarchaea group</taxon>
        <taxon>Methanomicrobia</taxon>
        <taxon>Methanosarcinales</taxon>
        <taxon>Methanosarcinaceae</taxon>
        <taxon>Methanosarcina</taxon>
    </lineage>
</organism>
<evidence type="ECO:0000313" key="5">
    <source>
        <dbReference type="EMBL" id="AKB35566.1"/>
    </source>
</evidence>
<evidence type="ECO:0000313" key="6">
    <source>
        <dbReference type="Proteomes" id="UP000033123"/>
    </source>
</evidence>
<dbReference type="InterPro" id="IPR029014">
    <property type="entry name" value="NiFe-Hase_large"/>
</dbReference>
<dbReference type="PROSITE" id="PS00508">
    <property type="entry name" value="NI_HGENASE_L_2"/>
    <property type="match status" value="1"/>
</dbReference>
<reference evidence="5 6" key="1">
    <citation type="submission" date="2014-07" db="EMBL/GenBank/DDBJ databases">
        <title>Methanogenic archaea and the global carbon cycle.</title>
        <authorList>
            <person name="Henriksen J.R."/>
            <person name="Luke J."/>
            <person name="Reinhart S."/>
            <person name="Benedict M.N."/>
            <person name="Youngblut N.D."/>
            <person name="Metcalf M.E."/>
            <person name="Whitaker R.J."/>
            <person name="Metcalf W.W."/>
        </authorList>
    </citation>
    <scope>NUCLEOTIDE SEQUENCE [LARGE SCALE GENOMIC DNA]</scope>
    <source>
        <strain evidence="5 6">C2J</strain>
    </source>
</reference>
<dbReference type="EMBL" id="CP009508">
    <property type="protein sequence ID" value="AKB35566.1"/>
    <property type="molecule type" value="Genomic_DNA"/>
</dbReference>
<dbReference type="HOGENOM" id="CLU_044556_1_0_2"/>
<comment type="cofactor">
    <cofactor evidence="3">
        <name>Ni(2+)</name>
        <dbReference type="ChEBI" id="CHEBI:49786"/>
    </cofactor>
</comment>
<keyword evidence="3" id="KW-0460">Magnesium</keyword>
<dbReference type="GO" id="GO:0050660">
    <property type="term" value="F:flavin adenine dinucleotide binding"/>
    <property type="evidence" value="ECO:0007669"/>
    <property type="project" value="InterPro"/>
</dbReference>
<dbReference type="Gene3D" id="1.10.645.10">
    <property type="entry name" value="Cytochrome-c3 Hydrogenase, chain B"/>
    <property type="match status" value="1"/>
</dbReference>
<dbReference type="STRING" id="1434118.MSSAC_0976"/>
<dbReference type="GO" id="GO:0016151">
    <property type="term" value="F:nickel cation binding"/>
    <property type="evidence" value="ECO:0007669"/>
    <property type="project" value="InterPro"/>
</dbReference>
<evidence type="ECO:0000256" key="4">
    <source>
        <dbReference type="RuleBase" id="RU003896"/>
    </source>
</evidence>
<evidence type="ECO:0000256" key="1">
    <source>
        <dbReference type="ARBA" id="ARBA00023002"/>
    </source>
</evidence>
<dbReference type="PROSITE" id="PS00507">
    <property type="entry name" value="NI_HGENASE_L_1"/>
    <property type="match status" value="1"/>
</dbReference>
<comment type="similarity">
    <text evidence="4">Belongs to the [NiFe]/[NiFeSe] hydrogenase large subunit family.</text>
</comment>
<dbReference type="InterPro" id="IPR017682">
    <property type="entry name" value="Coenz_F420_hydrogenase_asu"/>
</dbReference>
<dbReference type="RefSeq" id="WP_048180512.1">
    <property type="nucleotide sequence ID" value="NZ_CP009508.1"/>
</dbReference>
<dbReference type="SUPFAM" id="SSF56762">
    <property type="entry name" value="HydB/Nqo4-like"/>
    <property type="match status" value="1"/>
</dbReference>
<feature type="binding site" evidence="3">
    <location>
        <position position="44"/>
    </location>
    <ligand>
        <name>Mg(2+)</name>
        <dbReference type="ChEBI" id="CHEBI:18420"/>
    </ligand>
</feature>
<keyword evidence="3 4" id="KW-0479">Metal-binding</keyword>
<gene>
    <name evidence="5" type="ORF">MSSAC_0976</name>
</gene>
<feature type="binding site" evidence="3">
    <location>
        <position position="63"/>
    </location>
    <ligand>
        <name>Ni(2+)</name>
        <dbReference type="ChEBI" id="CHEBI:49786"/>
    </ligand>
</feature>
<dbReference type="GO" id="GO:0008901">
    <property type="term" value="F:ferredoxin hydrogenase activity"/>
    <property type="evidence" value="ECO:0007669"/>
    <property type="project" value="InterPro"/>
</dbReference>
<dbReference type="Pfam" id="PF00374">
    <property type="entry name" value="NiFeSe_Hases"/>
    <property type="match status" value="2"/>
</dbReference>
<dbReference type="GO" id="GO:0051536">
    <property type="term" value="F:iron-sulfur cluster binding"/>
    <property type="evidence" value="ECO:0007669"/>
    <property type="project" value="InterPro"/>
</dbReference>
<name>A0A0E3LCI2_9EURY</name>
<feature type="binding site" evidence="3">
    <location>
        <position position="66"/>
    </location>
    <ligand>
        <name>Fe cation</name>
        <dbReference type="ChEBI" id="CHEBI:24875"/>
    </ligand>
</feature>
<feature type="binding site" evidence="3">
    <location>
        <position position="399"/>
    </location>
    <ligand>
        <name>Mg(2+)</name>
        <dbReference type="ChEBI" id="CHEBI:18420"/>
    </ligand>
</feature>
<proteinExistence type="inferred from homology"/>
<keyword evidence="1 4" id="KW-0560">Oxidoreductase</keyword>
<keyword evidence="3 4" id="KW-0533">Nickel</keyword>
<feature type="binding site" evidence="3">
    <location>
        <position position="432"/>
    </location>
    <ligand>
        <name>Ni(2+)</name>
        <dbReference type="ChEBI" id="CHEBI:49786"/>
    </ligand>
</feature>
<dbReference type="NCBIfam" id="TIGR03295">
    <property type="entry name" value="frhA"/>
    <property type="match status" value="1"/>
</dbReference>
<feature type="binding site" evidence="3">
    <location>
        <position position="438"/>
    </location>
    <ligand>
        <name>Mg(2+)</name>
        <dbReference type="ChEBI" id="CHEBI:18420"/>
    </ligand>
</feature>
<comment type="cofactor">
    <cofactor evidence="3">
        <name>Fe cation</name>
        <dbReference type="ChEBI" id="CHEBI:24875"/>
    </cofactor>
</comment>
<dbReference type="InterPro" id="IPR001501">
    <property type="entry name" value="Ni-dep_hyd_lsu"/>
</dbReference>
<dbReference type="EC" id="1.12.98.1" evidence="2"/>
<feature type="binding site" evidence="3">
    <location>
        <position position="435"/>
    </location>
    <ligand>
        <name>Fe cation</name>
        <dbReference type="ChEBI" id="CHEBI:24875"/>
    </ligand>
</feature>
<dbReference type="Proteomes" id="UP000033123">
    <property type="component" value="Chromosome"/>
</dbReference>
<dbReference type="AlphaFoldDB" id="A0A0E3LCI2"/>
<dbReference type="PATRIC" id="fig|1434118.4.peg.1254"/>
<sequence length="456" mass="50926">MTKVVEISPTTRHEGHSKLTLKVNDRGIVERGDWLSITPVRGIEKLAIGKTMEQVPKIASRVCGICPIPHTLASIEAMETSIGCEIPTDAKLLRVILHAANRLHSHALHNILILPDFYLPGKETKINPFSKEQPFRSVAERIFRIREIAQTIIAVAGGEAIHPSNPRVGGMYRNVSPRAKQKMADLAKEGLVLAHEQMEFMLEVIRNMQNRGFTDVAGKEIPIPRNLGYHNQGVMATAPMYGSSSLDEKPMWDFARWKDTRPWDWYMGEVIIDLEDPSYPIGGTTKVGTKANPRMEACNTVPTYDGQPVEVGPRARLATFKNFTEKGTFAQHIARQLEYPNCFYTILKCLDNLDTSGKVLADHIPRGDGSMGWAANEAPRGTDVHIARVKGGQVLWYEMLVPTTWNLPTCSRALAGAPWQIAEMVVRAYDPCVACATHMIVTDEENRIVARKLMQW</sequence>
<accession>A0A0E3LCI2</accession>
<dbReference type="GeneID" id="41604859"/>
<evidence type="ECO:0000256" key="2">
    <source>
        <dbReference type="NCBIfam" id="TIGR03295"/>
    </source>
</evidence>
<dbReference type="GO" id="GO:0050454">
    <property type="term" value="F:coenzyme F420 hydrogenase activity"/>
    <property type="evidence" value="ECO:0007669"/>
    <property type="project" value="UniProtKB-EC"/>
</dbReference>
<dbReference type="KEGG" id="msj:MSSAC_0976"/>